<dbReference type="EMBL" id="CM004395">
    <property type="protein sequence ID" value="OAY41819.1"/>
    <property type="molecule type" value="Genomic_DNA"/>
</dbReference>
<feature type="compositionally biased region" description="Basic and acidic residues" evidence="1">
    <location>
        <begin position="136"/>
        <end position="149"/>
    </location>
</feature>
<name>A0A2C9VAF2_MANES</name>
<dbReference type="PANTHER" id="PTHR34964">
    <property type="entry name" value="MEMBRANE LIPOPROTEIN-RELATED"/>
    <property type="match status" value="1"/>
</dbReference>
<keyword evidence="2" id="KW-0812">Transmembrane</keyword>
<feature type="transmembrane region" description="Helical" evidence="2">
    <location>
        <begin position="20"/>
        <end position="43"/>
    </location>
</feature>
<sequence length="183" mass="20649">MYQSSPSPSSTEERKGDPRFYLLSAFFFSCIVTGGLFLGLYIFLPPDETQPWYPIPGLILVAIPWIFWFLTYIYRCIRPKNAQIIFANPSQDPHLMHSLNDVQEYCTKEHSSNDGRGHVHSEGVIVIREYEEDDHENNSRNDDGDDNMKAQKPSAEVAGPSKRTNSYNGNEEATAGGRKGGKT</sequence>
<gene>
    <name evidence="3" type="ORF">MANES_09G131400</name>
</gene>
<proteinExistence type="predicted"/>
<organism evidence="3">
    <name type="scientific">Manihot esculenta</name>
    <name type="common">Cassava</name>
    <name type="synonym">Jatropha manihot</name>
    <dbReference type="NCBI Taxonomy" id="3983"/>
    <lineage>
        <taxon>Eukaryota</taxon>
        <taxon>Viridiplantae</taxon>
        <taxon>Streptophyta</taxon>
        <taxon>Embryophyta</taxon>
        <taxon>Tracheophyta</taxon>
        <taxon>Spermatophyta</taxon>
        <taxon>Magnoliopsida</taxon>
        <taxon>eudicotyledons</taxon>
        <taxon>Gunneridae</taxon>
        <taxon>Pentapetalae</taxon>
        <taxon>rosids</taxon>
        <taxon>fabids</taxon>
        <taxon>Malpighiales</taxon>
        <taxon>Euphorbiaceae</taxon>
        <taxon>Crotonoideae</taxon>
        <taxon>Manihoteae</taxon>
        <taxon>Manihot</taxon>
    </lineage>
</organism>
<dbReference type="STRING" id="3983.A0A2C9VAF2"/>
<dbReference type="PANTHER" id="PTHR34964:SF14">
    <property type="entry name" value="MEMBRANE LIPOPROTEIN"/>
    <property type="match status" value="1"/>
</dbReference>
<feature type="region of interest" description="Disordered" evidence="1">
    <location>
        <begin position="130"/>
        <end position="183"/>
    </location>
</feature>
<evidence type="ECO:0000313" key="3">
    <source>
        <dbReference type="EMBL" id="OAY41819.1"/>
    </source>
</evidence>
<keyword evidence="2" id="KW-0472">Membrane</keyword>
<feature type="compositionally biased region" description="Polar residues" evidence="1">
    <location>
        <begin position="162"/>
        <end position="171"/>
    </location>
</feature>
<reference evidence="3" key="1">
    <citation type="submission" date="2016-02" db="EMBL/GenBank/DDBJ databases">
        <title>WGS assembly of Manihot esculenta.</title>
        <authorList>
            <person name="Bredeson J.V."/>
            <person name="Prochnik S.E."/>
            <person name="Lyons J.B."/>
            <person name="Schmutz J."/>
            <person name="Grimwood J."/>
            <person name="Vrebalov J."/>
            <person name="Bart R.S."/>
            <person name="Amuge T."/>
            <person name="Ferguson M.E."/>
            <person name="Green R."/>
            <person name="Putnam N."/>
            <person name="Stites J."/>
            <person name="Rounsley S."/>
            <person name="Rokhsar D.S."/>
        </authorList>
    </citation>
    <scope>NUCLEOTIDE SEQUENCE [LARGE SCALE GENOMIC DNA]</scope>
    <source>
        <tissue evidence="3">Leaf</tissue>
    </source>
</reference>
<evidence type="ECO:0000256" key="1">
    <source>
        <dbReference type="SAM" id="MobiDB-lite"/>
    </source>
</evidence>
<accession>A0A2C9VAF2</accession>
<keyword evidence="2" id="KW-1133">Transmembrane helix</keyword>
<dbReference type="AlphaFoldDB" id="A0A2C9VAF2"/>
<protein>
    <submittedName>
        <fullName evidence="3">Uncharacterized protein</fullName>
    </submittedName>
</protein>
<feature type="transmembrane region" description="Helical" evidence="2">
    <location>
        <begin position="55"/>
        <end position="74"/>
    </location>
</feature>
<evidence type="ECO:0000256" key="2">
    <source>
        <dbReference type="SAM" id="Phobius"/>
    </source>
</evidence>